<organism evidence="1 2">
    <name type="scientific">Armillaria ostoyae</name>
    <name type="common">Armillaria root rot fungus</name>
    <dbReference type="NCBI Taxonomy" id="47428"/>
    <lineage>
        <taxon>Eukaryota</taxon>
        <taxon>Fungi</taxon>
        <taxon>Dikarya</taxon>
        <taxon>Basidiomycota</taxon>
        <taxon>Agaricomycotina</taxon>
        <taxon>Agaricomycetes</taxon>
        <taxon>Agaricomycetidae</taxon>
        <taxon>Agaricales</taxon>
        <taxon>Marasmiineae</taxon>
        <taxon>Physalacriaceae</taxon>
        <taxon>Armillaria</taxon>
    </lineage>
</organism>
<proteinExistence type="predicted"/>
<evidence type="ECO:0008006" key="3">
    <source>
        <dbReference type="Google" id="ProtNLM"/>
    </source>
</evidence>
<evidence type="ECO:0000313" key="1">
    <source>
        <dbReference type="EMBL" id="SJL14979.1"/>
    </source>
</evidence>
<name>A0A284S1V3_ARMOS</name>
<keyword evidence="2" id="KW-1185">Reference proteome</keyword>
<dbReference type="AlphaFoldDB" id="A0A284S1V3"/>
<sequence length="559" mass="64435">MMGLKYRSLHEVTLSAFAETSERESTIQVPKQRSYTGRSPVIPSSLAGTPCANFGAEGLLEKLNTILGTSYTLEIHSVSSLLEAYIIKDYDFGTVYGHLRQFWYYDLTDIEDKLHKREVWDRQMRQDVVADNRIISRLIPPRRIWDLYSNWVVPWWAVRQWPWAISHAWMKEEDRVTVRTPINGYEWPVPMPRDANLDLIRIEMLNEGAEYAWLDVLCLRQVRGRQEDLRTEEWKVDVPTIGRVYEMAHSNRLVCYLSGLGRPFNLKAVDLESDTCWFRRAWMLQETQHGIIIGGDTGDDRFTEREMRTMVENRLSLLGQGIGIGRQGTPVFIALSEMRKRVSTNPVDRVAGLSYLLQTEEVPAYYAAQSEEEAWNALIDEMSITYREHMFFLYPQPGSGNKFWRPSWKQAMTEALPLLHLGGLYCGWTGFVHHAKERGVDWCDGPCIESGYVQGLSQGSLEGNFRQGKLIIKDMTGAKHTFNIVAYHQYPIPEGLYALVGSHSRNLYGTLKERQCWVVGERPPGQKFKKVSVFQIPNKKDVKRLHKLGVTRDTKTFLA</sequence>
<gene>
    <name evidence="1" type="ORF">ARMOST_18457</name>
</gene>
<reference evidence="2" key="1">
    <citation type="journal article" date="2017" name="Nat. Ecol. Evol.">
        <title>Genome expansion and lineage-specific genetic innovations in the forest pathogenic fungi Armillaria.</title>
        <authorList>
            <person name="Sipos G."/>
            <person name="Prasanna A.N."/>
            <person name="Walter M.C."/>
            <person name="O'Connor E."/>
            <person name="Balint B."/>
            <person name="Krizsan K."/>
            <person name="Kiss B."/>
            <person name="Hess J."/>
            <person name="Varga T."/>
            <person name="Slot J."/>
            <person name="Riley R."/>
            <person name="Boka B."/>
            <person name="Rigling D."/>
            <person name="Barry K."/>
            <person name="Lee J."/>
            <person name="Mihaltcheva S."/>
            <person name="LaButti K."/>
            <person name="Lipzen A."/>
            <person name="Waldron R."/>
            <person name="Moloney N.M."/>
            <person name="Sperisen C."/>
            <person name="Kredics L."/>
            <person name="Vagvoelgyi C."/>
            <person name="Patrignani A."/>
            <person name="Fitzpatrick D."/>
            <person name="Nagy I."/>
            <person name="Doyle S."/>
            <person name="Anderson J.B."/>
            <person name="Grigoriev I.V."/>
            <person name="Gueldener U."/>
            <person name="Muensterkoetter M."/>
            <person name="Nagy L.G."/>
        </authorList>
    </citation>
    <scope>NUCLEOTIDE SEQUENCE [LARGE SCALE GENOMIC DNA]</scope>
    <source>
        <strain evidence="2">C18/9</strain>
    </source>
</reference>
<evidence type="ECO:0000313" key="2">
    <source>
        <dbReference type="Proteomes" id="UP000219338"/>
    </source>
</evidence>
<dbReference type="OrthoDB" id="5418601at2759"/>
<accession>A0A284S1V3</accession>
<dbReference type="Proteomes" id="UP000219338">
    <property type="component" value="Unassembled WGS sequence"/>
</dbReference>
<protein>
    <recommendedName>
        <fullName evidence="3">Heterokaryon incompatibility domain-containing protein</fullName>
    </recommendedName>
</protein>
<dbReference type="EMBL" id="FUEG01000026">
    <property type="protein sequence ID" value="SJL14979.1"/>
    <property type="molecule type" value="Genomic_DNA"/>
</dbReference>